<keyword evidence="3" id="KW-0378">Hydrolase</keyword>
<keyword evidence="4" id="KW-1185">Reference proteome</keyword>
<dbReference type="GO" id="GO:0016787">
    <property type="term" value="F:hydrolase activity"/>
    <property type="evidence" value="ECO:0007669"/>
    <property type="project" value="UniProtKB-KW"/>
</dbReference>
<protein>
    <submittedName>
        <fullName evidence="3">Alpha/beta fold hydrolase</fullName>
    </submittedName>
</protein>
<evidence type="ECO:0000256" key="1">
    <source>
        <dbReference type="SAM" id="SignalP"/>
    </source>
</evidence>
<dbReference type="SUPFAM" id="SSF53474">
    <property type="entry name" value="alpha/beta-Hydrolases"/>
    <property type="match status" value="1"/>
</dbReference>
<proteinExistence type="predicted"/>
<dbReference type="KEGG" id="saqt:GJV85_00100"/>
<evidence type="ECO:0000313" key="4">
    <source>
        <dbReference type="Proteomes" id="UP000671852"/>
    </source>
</evidence>
<name>A0A975GBU1_9BACT</name>
<evidence type="ECO:0000259" key="2">
    <source>
        <dbReference type="Pfam" id="PF12146"/>
    </source>
</evidence>
<organism evidence="3 4">
    <name type="scientific">Sulfurimonas aquatica</name>
    <dbReference type="NCBI Taxonomy" id="2672570"/>
    <lineage>
        <taxon>Bacteria</taxon>
        <taxon>Pseudomonadati</taxon>
        <taxon>Campylobacterota</taxon>
        <taxon>Epsilonproteobacteria</taxon>
        <taxon>Campylobacterales</taxon>
        <taxon>Sulfurimonadaceae</taxon>
        <taxon>Sulfurimonas</taxon>
    </lineage>
</organism>
<dbReference type="AlphaFoldDB" id="A0A975GBU1"/>
<dbReference type="Pfam" id="PF12146">
    <property type="entry name" value="Hydrolase_4"/>
    <property type="match status" value="1"/>
</dbReference>
<dbReference type="EMBL" id="CP046072">
    <property type="protein sequence ID" value="QSZ40583.1"/>
    <property type="molecule type" value="Genomic_DNA"/>
</dbReference>
<feature type="signal peptide" evidence="1">
    <location>
        <begin position="1"/>
        <end position="16"/>
    </location>
</feature>
<evidence type="ECO:0000313" key="3">
    <source>
        <dbReference type="EMBL" id="QSZ40583.1"/>
    </source>
</evidence>
<dbReference type="InterPro" id="IPR029058">
    <property type="entry name" value="AB_hydrolase_fold"/>
</dbReference>
<dbReference type="InterPro" id="IPR022742">
    <property type="entry name" value="Hydrolase_4"/>
</dbReference>
<sequence length="247" mass="27439">MKKFALLLLLSLSSFASELTITSEDGFKLYGYLDKPQTSKSKTPIILFAHQFGSDHSSWNNIAKKFNDKGYATLLVDLRGHGKSIYQNNKKNEVVTATKFSEIKVAHTQSDKKVTFKNIPQDLTNWLEYISDDESLDMENLYLFGSSLGAGSIISLLNEYDAKALVAISTGRQASLKEETNMALSTSMTKELFIASKNDPLGAKERTLLYTQKSILGTALIVSGNGHGTMILPQVEDYIFTFIENIK</sequence>
<reference evidence="3" key="2">
    <citation type="submission" date="2021-04" db="EMBL/GenBank/DDBJ databases">
        <title>Isolation and characterization of a novel species of the genus Sulfurimonas.</title>
        <authorList>
            <person name="Fukui M."/>
        </authorList>
    </citation>
    <scope>NUCLEOTIDE SEQUENCE</scope>
    <source>
        <strain evidence="3">H1576</strain>
    </source>
</reference>
<gene>
    <name evidence="3" type="ORF">GJV85_00100</name>
</gene>
<feature type="chain" id="PRO_5038046197" evidence="1">
    <location>
        <begin position="17"/>
        <end position="247"/>
    </location>
</feature>
<dbReference type="PANTHER" id="PTHR22946">
    <property type="entry name" value="DIENELACTONE HYDROLASE DOMAIN-CONTAINING PROTEIN-RELATED"/>
    <property type="match status" value="1"/>
</dbReference>
<dbReference type="Gene3D" id="3.40.50.1820">
    <property type="entry name" value="alpha/beta hydrolase"/>
    <property type="match status" value="1"/>
</dbReference>
<accession>A0A975GBU1</accession>
<feature type="domain" description="Serine aminopeptidase S33" evidence="2">
    <location>
        <begin position="44"/>
        <end position="176"/>
    </location>
</feature>
<dbReference type="RefSeq" id="WP_207561861.1">
    <property type="nucleotide sequence ID" value="NZ_CP046072.1"/>
</dbReference>
<reference evidence="3" key="1">
    <citation type="submission" date="2019-11" db="EMBL/GenBank/DDBJ databases">
        <authorList>
            <person name="Kojima H."/>
        </authorList>
    </citation>
    <scope>NUCLEOTIDE SEQUENCE</scope>
    <source>
        <strain evidence="3">H1576</strain>
    </source>
</reference>
<dbReference type="InterPro" id="IPR050261">
    <property type="entry name" value="FrsA_esterase"/>
</dbReference>
<keyword evidence="1" id="KW-0732">Signal</keyword>
<dbReference type="Proteomes" id="UP000671852">
    <property type="component" value="Chromosome"/>
</dbReference>